<dbReference type="EnsemblMetazoa" id="ACUA016393-RA">
    <property type="protein sequence ID" value="ACUA016393-PA"/>
    <property type="gene ID" value="ACUA016393"/>
</dbReference>
<evidence type="ECO:0000313" key="2">
    <source>
        <dbReference type="EnsemblMetazoa" id="ACUA016393-PA"/>
    </source>
</evidence>
<dbReference type="EMBL" id="AXCM01005948">
    <property type="status" value="NOT_ANNOTATED_CDS"/>
    <property type="molecule type" value="Genomic_DNA"/>
</dbReference>
<reference evidence="2" key="2">
    <citation type="submission" date="2020-05" db="UniProtKB">
        <authorList>
            <consortium name="EnsemblMetazoa"/>
        </authorList>
    </citation>
    <scope>IDENTIFICATION</scope>
    <source>
        <strain evidence="2">A-37</strain>
    </source>
</reference>
<sequence>MTSTAIACKTYVNRQEPSLRAEHRSSNRGGGVVANAKQWHRCHRNGVHPTNDHDVHRRRQLDASVQIDRMRNGKPSLESHDRECEDGQVTGKDCEKPSHLTPNTVLPIEGVVEVFSHRVCINRSYQE</sequence>
<dbReference type="EMBL" id="AXCM01005949">
    <property type="status" value="NOT_ANNOTATED_CDS"/>
    <property type="molecule type" value="Genomic_DNA"/>
</dbReference>
<dbReference type="AlphaFoldDB" id="A0A182MEL8"/>
<reference evidence="3" key="1">
    <citation type="submission" date="2013-09" db="EMBL/GenBank/DDBJ databases">
        <title>The Genome Sequence of Anopheles culicifacies species A.</title>
        <authorList>
            <consortium name="The Broad Institute Genomics Platform"/>
            <person name="Neafsey D.E."/>
            <person name="Besansky N."/>
            <person name="Howell P."/>
            <person name="Walton C."/>
            <person name="Young S.K."/>
            <person name="Zeng Q."/>
            <person name="Gargeya S."/>
            <person name="Fitzgerald M."/>
            <person name="Haas B."/>
            <person name="Abouelleil A."/>
            <person name="Allen A.W."/>
            <person name="Alvarado L."/>
            <person name="Arachchi H.M."/>
            <person name="Berlin A.M."/>
            <person name="Chapman S.B."/>
            <person name="Gainer-Dewar J."/>
            <person name="Goldberg J."/>
            <person name="Griggs A."/>
            <person name="Gujja S."/>
            <person name="Hansen M."/>
            <person name="Howarth C."/>
            <person name="Imamovic A."/>
            <person name="Ireland A."/>
            <person name="Larimer J."/>
            <person name="McCowan C."/>
            <person name="Murphy C."/>
            <person name="Pearson M."/>
            <person name="Poon T.W."/>
            <person name="Priest M."/>
            <person name="Roberts A."/>
            <person name="Saif S."/>
            <person name="Shea T."/>
            <person name="Sisk P."/>
            <person name="Sykes S."/>
            <person name="Wortman J."/>
            <person name="Nusbaum C."/>
            <person name="Birren B."/>
        </authorList>
    </citation>
    <scope>NUCLEOTIDE SEQUENCE [LARGE SCALE GENOMIC DNA]</scope>
    <source>
        <strain evidence="3">A-37</strain>
    </source>
</reference>
<evidence type="ECO:0000256" key="1">
    <source>
        <dbReference type="SAM" id="MobiDB-lite"/>
    </source>
</evidence>
<accession>A0A182MEL8</accession>
<name>A0A182MEL8_9DIPT</name>
<proteinExistence type="predicted"/>
<dbReference type="Proteomes" id="UP000075883">
    <property type="component" value="Unassembled WGS sequence"/>
</dbReference>
<evidence type="ECO:0000313" key="3">
    <source>
        <dbReference type="Proteomes" id="UP000075883"/>
    </source>
</evidence>
<organism evidence="2 3">
    <name type="scientific">Anopheles culicifacies</name>
    <dbReference type="NCBI Taxonomy" id="139723"/>
    <lineage>
        <taxon>Eukaryota</taxon>
        <taxon>Metazoa</taxon>
        <taxon>Ecdysozoa</taxon>
        <taxon>Arthropoda</taxon>
        <taxon>Hexapoda</taxon>
        <taxon>Insecta</taxon>
        <taxon>Pterygota</taxon>
        <taxon>Neoptera</taxon>
        <taxon>Endopterygota</taxon>
        <taxon>Diptera</taxon>
        <taxon>Nematocera</taxon>
        <taxon>Culicoidea</taxon>
        <taxon>Culicidae</taxon>
        <taxon>Anophelinae</taxon>
        <taxon>Anopheles</taxon>
        <taxon>culicifacies species complex</taxon>
    </lineage>
</organism>
<dbReference type="VEuPathDB" id="VectorBase:ACUA016393"/>
<protein>
    <submittedName>
        <fullName evidence="2">Uncharacterized protein</fullName>
    </submittedName>
</protein>
<feature type="region of interest" description="Disordered" evidence="1">
    <location>
        <begin position="43"/>
        <end position="101"/>
    </location>
</feature>
<keyword evidence="3" id="KW-1185">Reference proteome</keyword>